<proteinExistence type="predicted"/>
<dbReference type="AlphaFoldDB" id="A0A7R9FX72"/>
<evidence type="ECO:0000313" key="2">
    <source>
        <dbReference type="EMBL" id="CAD7258497.1"/>
    </source>
</evidence>
<feature type="compositionally biased region" description="Low complexity" evidence="1">
    <location>
        <begin position="78"/>
        <end position="99"/>
    </location>
</feature>
<feature type="region of interest" description="Disordered" evidence="1">
    <location>
        <begin position="64"/>
        <end position="139"/>
    </location>
</feature>
<reference evidence="2" key="1">
    <citation type="submission" date="2020-11" db="EMBL/GenBank/DDBJ databases">
        <authorList>
            <person name="Tran Van P."/>
        </authorList>
    </citation>
    <scope>NUCLEOTIDE SEQUENCE</scope>
</reference>
<dbReference type="EMBL" id="OC000858">
    <property type="protein sequence ID" value="CAD7258497.1"/>
    <property type="molecule type" value="Genomic_DNA"/>
</dbReference>
<organism evidence="2">
    <name type="scientific">Timema shepardi</name>
    <name type="common">Walking stick</name>
    <dbReference type="NCBI Taxonomy" id="629360"/>
    <lineage>
        <taxon>Eukaryota</taxon>
        <taxon>Metazoa</taxon>
        <taxon>Ecdysozoa</taxon>
        <taxon>Arthropoda</taxon>
        <taxon>Hexapoda</taxon>
        <taxon>Insecta</taxon>
        <taxon>Pterygota</taxon>
        <taxon>Neoptera</taxon>
        <taxon>Polyneoptera</taxon>
        <taxon>Phasmatodea</taxon>
        <taxon>Timematodea</taxon>
        <taxon>Timematoidea</taxon>
        <taxon>Timematidae</taxon>
        <taxon>Timema</taxon>
    </lineage>
</organism>
<sequence>MASAHNLALLTERPPLVGEDDANIRAARGCHLVSTTNPPAVNPVSLLADPQSEHISCDTLPAEDTTSLRDTHSDTAVSSQQQQHHHPSAQNQRPLRLDILPPPPSSGSRRSPLSGGETYVSPLMEPLKGSGDSVPSAGTPLSAHHELQLLREQLDQQVQQTQAAVAQVHLLRDQLAAETAARLEAQARTHQLLVHNKELLDHITALVAHLQDQERLQRQRHQQSTNQSPGQPPPHVTMVPQVNPRMPVFCHIFLFDAWH</sequence>
<feature type="region of interest" description="Disordered" evidence="1">
    <location>
        <begin position="213"/>
        <end position="239"/>
    </location>
</feature>
<evidence type="ECO:0000256" key="1">
    <source>
        <dbReference type="SAM" id="MobiDB-lite"/>
    </source>
</evidence>
<name>A0A7R9FX72_TIMSH</name>
<gene>
    <name evidence="2" type="ORF">TSIB3V08_LOCUS2732</name>
</gene>
<accession>A0A7R9FX72</accession>
<feature type="compositionally biased region" description="Low complexity" evidence="1">
    <location>
        <begin position="106"/>
        <end position="116"/>
    </location>
</feature>
<protein>
    <submittedName>
        <fullName evidence="2">Uncharacterized protein</fullName>
    </submittedName>
</protein>